<feature type="compositionally biased region" description="Polar residues" evidence="1">
    <location>
        <begin position="50"/>
        <end position="71"/>
    </location>
</feature>
<organism evidence="2 3">
    <name type="scientific">Calocera cornea HHB12733</name>
    <dbReference type="NCBI Taxonomy" id="1353952"/>
    <lineage>
        <taxon>Eukaryota</taxon>
        <taxon>Fungi</taxon>
        <taxon>Dikarya</taxon>
        <taxon>Basidiomycota</taxon>
        <taxon>Agaricomycotina</taxon>
        <taxon>Dacrymycetes</taxon>
        <taxon>Dacrymycetales</taxon>
        <taxon>Dacrymycetaceae</taxon>
        <taxon>Calocera</taxon>
    </lineage>
</organism>
<dbReference type="Proteomes" id="UP000076842">
    <property type="component" value="Unassembled WGS sequence"/>
</dbReference>
<proteinExistence type="predicted"/>
<name>A0A165J1A2_9BASI</name>
<feature type="compositionally biased region" description="Basic residues" evidence="1">
    <location>
        <begin position="72"/>
        <end position="85"/>
    </location>
</feature>
<reference evidence="2 3" key="1">
    <citation type="journal article" date="2016" name="Mol. Biol. Evol.">
        <title>Comparative Genomics of Early-Diverging Mushroom-Forming Fungi Provides Insights into the Origins of Lignocellulose Decay Capabilities.</title>
        <authorList>
            <person name="Nagy L.G."/>
            <person name="Riley R."/>
            <person name="Tritt A."/>
            <person name="Adam C."/>
            <person name="Daum C."/>
            <person name="Floudas D."/>
            <person name="Sun H."/>
            <person name="Yadav J.S."/>
            <person name="Pangilinan J."/>
            <person name="Larsson K.H."/>
            <person name="Matsuura K."/>
            <person name="Barry K."/>
            <person name="Labutti K."/>
            <person name="Kuo R."/>
            <person name="Ohm R.A."/>
            <person name="Bhattacharya S.S."/>
            <person name="Shirouzu T."/>
            <person name="Yoshinaga Y."/>
            <person name="Martin F.M."/>
            <person name="Grigoriev I.V."/>
            <person name="Hibbett D.S."/>
        </authorList>
    </citation>
    <scope>NUCLEOTIDE SEQUENCE [LARGE SCALE GENOMIC DNA]</scope>
    <source>
        <strain evidence="2 3">HHB12733</strain>
    </source>
</reference>
<evidence type="ECO:0000313" key="3">
    <source>
        <dbReference type="Proteomes" id="UP000076842"/>
    </source>
</evidence>
<feature type="region of interest" description="Disordered" evidence="1">
    <location>
        <begin position="44"/>
        <end position="85"/>
    </location>
</feature>
<gene>
    <name evidence="2" type="ORF">CALCODRAFT_24242</name>
</gene>
<dbReference type="InParanoid" id="A0A165J1A2"/>
<sequence>MQRSALSGRLKGERVPVGAWGAGARTERGERGGVRQRAETSGGVIDISTGCPSASRRSTRGLSGSAACTGQKQKRAHRPRCAGRRGTRRDAALAIFQSPGACVAKLKQEEALVLPKAEGGQNAVGMLGERGGEGERKDGHLTRRRSFCLTGKMGKAPARCLV</sequence>
<keyword evidence="3" id="KW-1185">Reference proteome</keyword>
<protein>
    <submittedName>
        <fullName evidence="2">Uncharacterized protein</fullName>
    </submittedName>
</protein>
<evidence type="ECO:0000313" key="2">
    <source>
        <dbReference type="EMBL" id="KZT61239.1"/>
    </source>
</evidence>
<evidence type="ECO:0000256" key="1">
    <source>
        <dbReference type="SAM" id="MobiDB-lite"/>
    </source>
</evidence>
<dbReference type="EMBL" id="KV423924">
    <property type="protein sequence ID" value="KZT61239.1"/>
    <property type="molecule type" value="Genomic_DNA"/>
</dbReference>
<dbReference type="AlphaFoldDB" id="A0A165J1A2"/>
<accession>A0A165J1A2</accession>